<feature type="compositionally biased region" description="Polar residues" evidence="2">
    <location>
        <begin position="104"/>
        <end position="130"/>
    </location>
</feature>
<dbReference type="EMBL" id="JAANBB010000929">
    <property type="protein sequence ID" value="KAF7532067.1"/>
    <property type="molecule type" value="Genomic_DNA"/>
</dbReference>
<accession>A0A9P5GZH6</accession>
<feature type="coiled-coil region" evidence="1">
    <location>
        <begin position="2"/>
        <end position="36"/>
    </location>
</feature>
<evidence type="ECO:0000313" key="4">
    <source>
        <dbReference type="EMBL" id="KAF7532067.1"/>
    </source>
</evidence>
<feature type="compositionally biased region" description="Low complexity" evidence="2">
    <location>
        <begin position="330"/>
        <end position="343"/>
    </location>
</feature>
<name>A0A9P5GZH6_9HYPO</name>
<dbReference type="PANTHER" id="PTHR42031">
    <property type="entry name" value="KEY LIME PATHOGENICITY PROTEIN"/>
    <property type="match status" value="1"/>
</dbReference>
<evidence type="ECO:0000256" key="1">
    <source>
        <dbReference type="SAM" id="Coils"/>
    </source>
</evidence>
<feature type="region of interest" description="Disordered" evidence="2">
    <location>
        <begin position="98"/>
        <end position="134"/>
    </location>
</feature>
<evidence type="ECO:0000313" key="5">
    <source>
        <dbReference type="Proteomes" id="UP000722485"/>
    </source>
</evidence>
<proteinExistence type="predicted"/>
<dbReference type="Proteomes" id="UP000722485">
    <property type="component" value="Unassembled WGS sequence"/>
</dbReference>
<evidence type="ECO:0000256" key="2">
    <source>
        <dbReference type="SAM" id="MobiDB-lite"/>
    </source>
</evidence>
<gene>
    <name evidence="4" type="ORF">G7Z17_g13678</name>
</gene>
<dbReference type="OrthoDB" id="5377599at2759"/>
<feature type="region of interest" description="Disordered" evidence="2">
    <location>
        <begin position="481"/>
        <end position="507"/>
    </location>
</feature>
<organism evidence="4 5">
    <name type="scientific">Cylindrodendrum hubeiense</name>
    <dbReference type="NCBI Taxonomy" id="595255"/>
    <lineage>
        <taxon>Eukaryota</taxon>
        <taxon>Fungi</taxon>
        <taxon>Dikarya</taxon>
        <taxon>Ascomycota</taxon>
        <taxon>Pezizomycotina</taxon>
        <taxon>Sordariomycetes</taxon>
        <taxon>Hypocreomycetidae</taxon>
        <taxon>Hypocreales</taxon>
        <taxon>Nectriaceae</taxon>
        <taxon>Cylindrodendrum</taxon>
    </lineage>
</organism>
<evidence type="ECO:0000259" key="3">
    <source>
        <dbReference type="Pfam" id="PF25438"/>
    </source>
</evidence>
<dbReference type="PANTHER" id="PTHR42031:SF1">
    <property type="entry name" value="KEY LIME PATHOGENICITY PROTEIN"/>
    <property type="match status" value="1"/>
</dbReference>
<dbReference type="Pfam" id="PF25438">
    <property type="entry name" value="DUF7896"/>
    <property type="match status" value="1"/>
</dbReference>
<feature type="compositionally biased region" description="Basic residues" evidence="2">
    <location>
        <begin position="481"/>
        <end position="492"/>
    </location>
</feature>
<comment type="caution">
    <text evidence="4">The sequence shown here is derived from an EMBL/GenBank/DDBJ whole genome shotgun (WGS) entry which is preliminary data.</text>
</comment>
<dbReference type="AlphaFoldDB" id="A0A9P5GZH6"/>
<sequence>MNLSSEATVEELNRRLQDAEARNAQLEKLIQDQHNTVDPSTLSPVNGDFPLAHGVYQLPNYAVPSSRSNMLSRSKSTISYPTQMAPSMMDRGVGYHAHKRQRRAFSQQSGTASTMMSRSISNRSESNMPFRQTGPVAPLANPAVTPLDRFCASHDEPANQSLQGGLSQRLPSVEENTPLFGIGLDPKDFLERWGEHGSEPYDSMPNTLPNDAFNFQIPSACPSMISGSSAAETTSPLTRQNSSFDNLAATDMARFASSQSQGADAFLSQDSLFSLNAANGVYPGTKRHGHEQVLFGLGASLPPTTPHEYASSAPNGHSFLSSPNMERSISNTSCASAKSTASTLERRAKDARERIIQQAKSTAIAPRPEESPAESNTGPTASKRDPKIPVKQSNYQRPKHPKVFCDQCQDHPEGFRGDHELRRHVNAKHEGIVKKFICRDPADVGLVSKVQAINPLSKCKACVTGKLYGAYYNAAAHLRRTHFKPKTPRGKNKNNDERRGGKGGGDWPAMSDLKLWFEEKHVKVDQQDALSPDQDDADAEMADIEIPDVAVNTQMGMFSHIGSSMSPFDMEASYDLTVDGASDANAMMGVAAGMGMTAPISSASGGFGYSPYSDGSPIGLDGGDYAFSEQGASVYGTNLSSSNTITPSTFQEISLNDAMWGAV</sequence>
<feature type="compositionally biased region" description="Basic and acidic residues" evidence="2">
    <location>
        <begin position="344"/>
        <end position="355"/>
    </location>
</feature>
<dbReference type="InterPro" id="IPR057218">
    <property type="entry name" value="DUF7896"/>
</dbReference>
<protein>
    <recommendedName>
        <fullName evidence="3">DUF7896 domain-containing protein</fullName>
    </recommendedName>
</protein>
<keyword evidence="1" id="KW-0175">Coiled coil</keyword>
<feature type="region of interest" description="Disordered" evidence="2">
    <location>
        <begin position="306"/>
        <end position="397"/>
    </location>
</feature>
<keyword evidence="5" id="KW-1185">Reference proteome</keyword>
<feature type="domain" description="DUF7896" evidence="3">
    <location>
        <begin position="433"/>
        <end position="519"/>
    </location>
</feature>
<feature type="compositionally biased region" description="Polar residues" evidence="2">
    <location>
        <begin position="312"/>
        <end position="329"/>
    </location>
</feature>
<reference evidence="4" key="1">
    <citation type="submission" date="2020-03" db="EMBL/GenBank/DDBJ databases">
        <title>Draft Genome Sequence of Cylindrodendrum hubeiense.</title>
        <authorList>
            <person name="Buettner E."/>
            <person name="Kellner H."/>
        </authorList>
    </citation>
    <scope>NUCLEOTIDE SEQUENCE</scope>
    <source>
        <strain evidence="4">IHI 201604</strain>
    </source>
</reference>